<feature type="transmembrane region" description="Helical" evidence="7">
    <location>
        <begin position="253"/>
        <end position="274"/>
    </location>
</feature>
<feature type="transmembrane region" description="Helical" evidence="7">
    <location>
        <begin position="535"/>
        <end position="557"/>
    </location>
</feature>
<evidence type="ECO:0000256" key="3">
    <source>
        <dbReference type="ARBA" id="ARBA00022692"/>
    </source>
</evidence>
<feature type="domain" description="TMC" evidence="8">
    <location>
        <begin position="621"/>
        <end position="731"/>
    </location>
</feature>
<evidence type="ECO:0000313" key="9">
    <source>
        <dbReference type="EMBL" id="KAK8773094.1"/>
    </source>
</evidence>
<dbReference type="InterPro" id="IPR012496">
    <property type="entry name" value="TMC_dom"/>
</dbReference>
<evidence type="ECO:0000259" key="8">
    <source>
        <dbReference type="Pfam" id="PF07810"/>
    </source>
</evidence>
<name>A0AAQ4EEM2_AMBAM</name>
<feature type="transmembrane region" description="Helical" evidence="7">
    <location>
        <begin position="400"/>
        <end position="420"/>
    </location>
</feature>
<evidence type="ECO:0000256" key="2">
    <source>
        <dbReference type="ARBA" id="ARBA00006510"/>
    </source>
</evidence>
<dbReference type="Pfam" id="PF07810">
    <property type="entry name" value="TMC"/>
    <property type="match status" value="1"/>
</dbReference>
<accession>A0AAQ4EEM2</accession>
<protein>
    <recommendedName>
        <fullName evidence="8">TMC domain-containing protein</fullName>
    </recommendedName>
</protein>
<dbReference type="PANTHER" id="PTHR23302">
    <property type="entry name" value="TRANSMEMBRANE CHANNEL-RELATED"/>
    <property type="match status" value="1"/>
</dbReference>
<sequence>MSNNLEERHGRDDSDDSDSSARPDVFGGALHKAYCCCTDTECEERVRLWQYTLGRRCSNTDLGELCNTLSHWSGHRDWARAVCTLLPSRRRSIAYSERIAAATLPAMSRASIEDPEALVVRRQLSSASHRRRPGSFCLNRALSMRSPGYSTCDSVFDSGLEDEPLSDQEQAEMRAAIRSLPVPLAMRRLFRNQLQRSPAHEGDKFDAWDLKSFKAMKKASELGRDITTWLTMWSSALKTIEGHFGTGVVSYFLFLRWLLLLNLLMFLMPVLFIITPHSILPTVFEPNETLSSALDSPSALAKTSALAFSAVGLSAPSLPSTTDSLVDDVWAAENRTLSTMQHCYQEYFERVASQTKDGISLLQDFLQGTGWMELTALFSGRYLNSVDHIAGTRLGYNFPLAYVLTNVACFVLCLLLMIRYTTAGVREALMVSEGNLHRYCNMVFASWDFCITDERTARLKHVSIVQELKSDLAEERRRAEIASWSRRKKVGLFIVRLLVNLLVLAVIGGSLFAVYHATSFSFQRQSQAQTTHETLALVIQFVPSLVITGLNLVVPALFSKLIRLENYSVAFQVKLTLLRTVFLRFTSIFVLLLSLYKQINCTPVREDNCLEGEGDCRKPMCWETAVGQQIYKLTILDFIVGVTLVFVVECPRKLIVTRFQCKLAKIIGQQEFNIPNRVLDLVYSQTLCWLGTFYCPLLPAVTMIKCFIIFYVQKFTLMNNSAPSQTPYRASRSNTFFVIVLLLALFLAVIPFAYALVEIQPSLSCGPFQQYLFTWQVVPELIHSWRNRAWGWYVVKAIDFLTSVAFGVPVVVVLAISIYYYYSVAAAHAHMEKVLKDKLVLEGKDKQFLLARITEVARQRPSSTA</sequence>
<evidence type="ECO:0000256" key="1">
    <source>
        <dbReference type="ARBA" id="ARBA00004141"/>
    </source>
</evidence>
<dbReference type="EMBL" id="JARKHS020017332">
    <property type="protein sequence ID" value="KAK8773094.1"/>
    <property type="molecule type" value="Genomic_DNA"/>
</dbReference>
<comment type="subcellular location">
    <subcellularLocation>
        <location evidence="1">Membrane</location>
        <topology evidence="1">Multi-pass membrane protein</topology>
    </subcellularLocation>
</comment>
<proteinExistence type="inferred from homology"/>
<dbReference type="PANTHER" id="PTHR23302:SF24">
    <property type="entry name" value="TMC DOMAIN-CONTAINING PROTEIN"/>
    <property type="match status" value="1"/>
</dbReference>
<feature type="transmembrane region" description="Helical" evidence="7">
    <location>
        <begin position="689"/>
        <end position="712"/>
    </location>
</feature>
<evidence type="ECO:0000256" key="7">
    <source>
        <dbReference type="SAM" id="Phobius"/>
    </source>
</evidence>
<gene>
    <name evidence="9" type="ORF">V5799_012339</name>
</gene>
<comment type="caution">
    <text evidence="9">The sequence shown here is derived from an EMBL/GenBank/DDBJ whole genome shotgun (WGS) entry which is preliminary data.</text>
</comment>
<dbReference type="GO" id="GO:0005886">
    <property type="term" value="C:plasma membrane"/>
    <property type="evidence" value="ECO:0007669"/>
    <property type="project" value="InterPro"/>
</dbReference>
<evidence type="ECO:0000313" key="10">
    <source>
        <dbReference type="Proteomes" id="UP001321473"/>
    </source>
</evidence>
<feature type="transmembrane region" description="Helical" evidence="7">
    <location>
        <begin position="577"/>
        <end position="596"/>
    </location>
</feature>
<feature type="compositionally biased region" description="Basic and acidic residues" evidence="6">
    <location>
        <begin position="1"/>
        <end position="12"/>
    </location>
</feature>
<evidence type="ECO:0000256" key="6">
    <source>
        <dbReference type="SAM" id="MobiDB-lite"/>
    </source>
</evidence>
<evidence type="ECO:0000256" key="5">
    <source>
        <dbReference type="ARBA" id="ARBA00023136"/>
    </source>
</evidence>
<keyword evidence="5 7" id="KW-0472">Membrane</keyword>
<feature type="region of interest" description="Disordered" evidence="6">
    <location>
        <begin position="1"/>
        <end position="22"/>
    </location>
</feature>
<feature type="transmembrane region" description="Helical" evidence="7">
    <location>
        <begin position="800"/>
        <end position="822"/>
    </location>
</feature>
<comment type="similarity">
    <text evidence="2">Belongs to the TMC family.</text>
</comment>
<keyword evidence="4 7" id="KW-1133">Transmembrane helix</keyword>
<keyword evidence="10" id="KW-1185">Reference proteome</keyword>
<keyword evidence="3 7" id="KW-0812">Transmembrane</keyword>
<evidence type="ECO:0000256" key="4">
    <source>
        <dbReference type="ARBA" id="ARBA00022989"/>
    </source>
</evidence>
<feature type="transmembrane region" description="Helical" evidence="7">
    <location>
        <begin position="493"/>
        <end position="515"/>
    </location>
</feature>
<dbReference type="Proteomes" id="UP001321473">
    <property type="component" value="Unassembled WGS sequence"/>
</dbReference>
<feature type="transmembrane region" description="Helical" evidence="7">
    <location>
        <begin position="733"/>
        <end position="754"/>
    </location>
</feature>
<reference evidence="9 10" key="1">
    <citation type="journal article" date="2023" name="Arcadia Sci">
        <title>De novo assembly of a long-read Amblyomma americanum tick genome.</title>
        <authorList>
            <person name="Chou S."/>
            <person name="Poskanzer K.E."/>
            <person name="Rollins M."/>
            <person name="Thuy-Boun P.S."/>
        </authorList>
    </citation>
    <scope>NUCLEOTIDE SEQUENCE [LARGE SCALE GENOMIC DNA]</scope>
    <source>
        <strain evidence="9">F_SG_1</strain>
        <tissue evidence="9">Salivary glands</tissue>
    </source>
</reference>
<dbReference type="AlphaFoldDB" id="A0AAQ4EEM2"/>
<dbReference type="GO" id="GO:0008381">
    <property type="term" value="F:mechanosensitive monoatomic ion channel activity"/>
    <property type="evidence" value="ECO:0007669"/>
    <property type="project" value="TreeGrafter"/>
</dbReference>
<dbReference type="InterPro" id="IPR038900">
    <property type="entry name" value="TMC"/>
</dbReference>
<organism evidence="9 10">
    <name type="scientific">Amblyomma americanum</name>
    <name type="common">Lone star tick</name>
    <dbReference type="NCBI Taxonomy" id="6943"/>
    <lineage>
        <taxon>Eukaryota</taxon>
        <taxon>Metazoa</taxon>
        <taxon>Ecdysozoa</taxon>
        <taxon>Arthropoda</taxon>
        <taxon>Chelicerata</taxon>
        <taxon>Arachnida</taxon>
        <taxon>Acari</taxon>
        <taxon>Parasitiformes</taxon>
        <taxon>Ixodida</taxon>
        <taxon>Ixodoidea</taxon>
        <taxon>Ixodidae</taxon>
        <taxon>Amblyomminae</taxon>
        <taxon>Amblyomma</taxon>
    </lineage>
</organism>